<sequence>MLPVKIAGLGACLPQRIVTSAELEHTLDIPSGWIEQVTGVRERRYVTHETALSMGAAAAARALDDAGLRPADLDAIIGASSAPHQTIPCTAALLQRELGAPDGASACFDVNATCLSFLFALHTAAQFIHAGVYRRVLIVSSETAQHSRNPRERESAVLFGDAAAAAVITRAEPGEPSALWGARFATYSSGADLARLPGGGSLHHPNDPATTREQNMFHMDGPAIFKKATRLIAPFLDEFFTQVGWQRSATDVVIPHQASRHGVEQLTRRLGFAPEQVFSNLAVRGNCIAASIPLALAEAVAAGRVERGQRVALIGTGAGLTLGAAALVF</sequence>
<dbReference type="PANTHER" id="PTHR34069">
    <property type="entry name" value="3-OXOACYL-[ACYL-CARRIER-PROTEIN] SYNTHASE 3"/>
    <property type="match status" value="1"/>
</dbReference>
<dbReference type="PANTHER" id="PTHR34069:SF2">
    <property type="entry name" value="BETA-KETOACYL-[ACYL-CARRIER-PROTEIN] SYNTHASE III"/>
    <property type="match status" value="1"/>
</dbReference>
<dbReference type="SUPFAM" id="SSF53901">
    <property type="entry name" value="Thiolase-like"/>
    <property type="match status" value="1"/>
</dbReference>
<evidence type="ECO:0000313" key="5">
    <source>
        <dbReference type="EMBL" id="KPV52011.1"/>
    </source>
</evidence>
<reference evidence="5 6" key="1">
    <citation type="submission" date="2015-09" db="EMBL/GenBank/DDBJ databases">
        <title>Draft genome sequence of Kouleothrix aurantiaca JCM 19913.</title>
        <authorList>
            <person name="Hemp J."/>
        </authorList>
    </citation>
    <scope>NUCLEOTIDE SEQUENCE [LARGE SCALE GENOMIC DNA]</scope>
    <source>
        <strain evidence="5 6">COM-B</strain>
    </source>
</reference>
<dbReference type="InterPro" id="IPR013747">
    <property type="entry name" value="ACP_syn_III_C"/>
</dbReference>
<keyword evidence="1" id="KW-0808">Transferase</keyword>
<dbReference type="Pfam" id="PF08541">
    <property type="entry name" value="ACP_syn_III_C"/>
    <property type="match status" value="1"/>
</dbReference>
<comment type="caution">
    <text evidence="5">The sequence shown here is derived from an EMBL/GenBank/DDBJ whole genome shotgun (WGS) entry which is preliminary data.</text>
</comment>
<protein>
    <recommendedName>
        <fullName evidence="7">3-oxoacyl-ACP synthase</fullName>
    </recommendedName>
</protein>
<proteinExistence type="predicted"/>
<accession>A0A0P9D236</accession>
<evidence type="ECO:0000313" key="6">
    <source>
        <dbReference type="Proteomes" id="UP000050509"/>
    </source>
</evidence>
<dbReference type="InterPro" id="IPR016039">
    <property type="entry name" value="Thiolase-like"/>
</dbReference>
<gene>
    <name evidence="5" type="ORF">SE17_17985</name>
</gene>
<dbReference type="Gene3D" id="3.40.47.10">
    <property type="match status" value="1"/>
</dbReference>
<keyword evidence="6" id="KW-1185">Reference proteome</keyword>
<name>A0A0P9D236_9CHLR</name>
<dbReference type="NCBIfam" id="NF006829">
    <property type="entry name" value="PRK09352.1"/>
    <property type="match status" value="1"/>
</dbReference>
<dbReference type="Proteomes" id="UP000050509">
    <property type="component" value="Unassembled WGS sequence"/>
</dbReference>
<evidence type="ECO:0000259" key="4">
    <source>
        <dbReference type="Pfam" id="PF08545"/>
    </source>
</evidence>
<dbReference type="CDD" id="cd00830">
    <property type="entry name" value="KAS_III"/>
    <property type="match status" value="1"/>
</dbReference>
<evidence type="ECO:0000256" key="2">
    <source>
        <dbReference type="ARBA" id="ARBA00023315"/>
    </source>
</evidence>
<keyword evidence="2" id="KW-0012">Acyltransferase</keyword>
<evidence type="ECO:0000259" key="3">
    <source>
        <dbReference type="Pfam" id="PF08541"/>
    </source>
</evidence>
<evidence type="ECO:0000256" key="1">
    <source>
        <dbReference type="ARBA" id="ARBA00022679"/>
    </source>
</evidence>
<dbReference type="PATRIC" id="fig|186479.3.peg.9739"/>
<dbReference type="InterPro" id="IPR013751">
    <property type="entry name" value="ACP_syn_III_N"/>
</dbReference>
<dbReference type="Pfam" id="PF08545">
    <property type="entry name" value="ACP_syn_III"/>
    <property type="match status" value="1"/>
</dbReference>
<feature type="domain" description="Beta-ketoacyl-[acyl-carrier-protein] synthase III N-terminal" evidence="4">
    <location>
        <begin position="108"/>
        <end position="173"/>
    </location>
</feature>
<evidence type="ECO:0008006" key="7">
    <source>
        <dbReference type="Google" id="ProtNLM"/>
    </source>
</evidence>
<organism evidence="5 6">
    <name type="scientific">Kouleothrix aurantiaca</name>
    <dbReference type="NCBI Taxonomy" id="186479"/>
    <lineage>
        <taxon>Bacteria</taxon>
        <taxon>Bacillati</taxon>
        <taxon>Chloroflexota</taxon>
        <taxon>Chloroflexia</taxon>
        <taxon>Chloroflexales</taxon>
        <taxon>Roseiflexineae</taxon>
        <taxon>Roseiflexaceae</taxon>
        <taxon>Kouleothrix</taxon>
    </lineage>
</organism>
<dbReference type="GO" id="GO:0044550">
    <property type="term" value="P:secondary metabolite biosynthetic process"/>
    <property type="evidence" value="ECO:0007669"/>
    <property type="project" value="TreeGrafter"/>
</dbReference>
<dbReference type="AlphaFoldDB" id="A0A0P9D236"/>
<feature type="domain" description="Beta-ketoacyl-[acyl-carrier-protein] synthase III C-terminal" evidence="3">
    <location>
        <begin position="242"/>
        <end position="327"/>
    </location>
</feature>
<dbReference type="GO" id="GO:0004315">
    <property type="term" value="F:3-oxoacyl-[acyl-carrier-protein] synthase activity"/>
    <property type="evidence" value="ECO:0007669"/>
    <property type="project" value="InterPro"/>
</dbReference>
<dbReference type="EMBL" id="LJCR01000692">
    <property type="protein sequence ID" value="KPV52011.1"/>
    <property type="molecule type" value="Genomic_DNA"/>
</dbReference>
<dbReference type="GO" id="GO:0006633">
    <property type="term" value="P:fatty acid biosynthetic process"/>
    <property type="evidence" value="ECO:0007669"/>
    <property type="project" value="InterPro"/>
</dbReference>